<dbReference type="PANTHER" id="PTHR45947:SF3">
    <property type="entry name" value="SULFOQUINOVOSYL TRANSFERASE SQD2"/>
    <property type="match status" value="1"/>
</dbReference>
<dbReference type="KEGG" id="cyn:Cyan7425_1086"/>
<reference evidence="3" key="1">
    <citation type="submission" date="2009-01" db="EMBL/GenBank/DDBJ databases">
        <title>Complete sequence of chromosome Cyanothece sp. PCC 7425.</title>
        <authorList>
            <consortium name="US DOE Joint Genome Institute"/>
            <person name="Lucas S."/>
            <person name="Copeland A."/>
            <person name="Lapidus A."/>
            <person name="Glavina del Rio T."/>
            <person name="Dalin E."/>
            <person name="Tice H."/>
            <person name="Bruce D."/>
            <person name="Goodwin L."/>
            <person name="Pitluck S."/>
            <person name="Sims D."/>
            <person name="Meineke L."/>
            <person name="Brettin T."/>
            <person name="Detter J.C."/>
            <person name="Han C."/>
            <person name="Larimer F."/>
            <person name="Land M."/>
            <person name="Hauser L."/>
            <person name="Kyrpides N."/>
            <person name="Ovchinnikova G."/>
            <person name="Liberton M."/>
            <person name="Stoeckel J."/>
            <person name="Banerjee A."/>
            <person name="Singh A."/>
            <person name="Page L."/>
            <person name="Sato H."/>
            <person name="Zhao L."/>
            <person name="Sherman L."/>
            <person name="Pakrasi H."/>
            <person name="Richardson P."/>
        </authorList>
    </citation>
    <scope>NUCLEOTIDE SEQUENCE</scope>
    <source>
        <strain evidence="3">PCC 7425</strain>
    </source>
</reference>
<sequence length="385" mass="43136">MQFPYRIYHLAKYYPPTPGGIETHVQTLAQAQASLGADVHVICINGSTETRNSLSSTTTVEEMDGEVRVTRISRALIVAHFDVCPQLLPFLHQLDYSARAVMHLHTPNPVMLLAYQLASPRVPLVVTHHSDIIKQRFLKYALRPFEHLVYQQAAQIMTTSSQYIEGSKFLRLYKNKLDFLPLGVDCTPFKQPSATALQFAEQLRHQYKTPIWLTVGRLVYYKALHIAIAALPYVPGILYVIGHGPLEPQLRKQAEQLGVSDRIVWHGRATQEELVGAYQAATALWFPSNARSEGFGLVQVEAMASGCPVINAAIPCSGVTWVTRHEQEGLTVPLNNSHALAMAAKRLLSEPGLRERLAQGGQLRAEQFDQIKMAKRSFEIYDRVF</sequence>
<dbReference type="PANTHER" id="PTHR45947">
    <property type="entry name" value="SULFOQUINOVOSYL TRANSFERASE SQD2"/>
    <property type="match status" value="1"/>
</dbReference>
<proteinExistence type="predicted"/>
<dbReference type="Gene3D" id="3.40.50.2000">
    <property type="entry name" value="Glycogen Phosphorylase B"/>
    <property type="match status" value="2"/>
</dbReference>
<dbReference type="eggNOG" id="COG0438">
    <property type="taxonomic scope" value="Bacteria"/>
</dbReference>
<dbReference type="STRING" id="395961.Cyan7425_1086"/>
<feature type="domain" description="Glycosyl transferase family 1" evidence="1">
    <location>
        <begin position="201"/>
        <end position="362"/>
    </location>
</feature>
<name>B8HLI4_CYAP4</name>
<dbReference type="GO" id="GO:0016757">
    <property type="term" value="F:glycosyltransferase activity"/>
    <property type="evidence" value="ECO:0007669"/>
    <property type="project" value="InterPro"/>
</dbReference>
<protein>
    <submittedName>
        <fullName evidence="3">Glycosyl transferase group 1</fullName>
    </submittedName>
</protein>
<dbReference type="CAZy" id="GT4">
    <property type="family name" value="Glycosyltransferase Family 4"/>
</dbReference>
<dbReference type="InterPro" id="IPR001296">
    <property type="entry name" value="Glyco_trans_1"/>
</dbReference>
<accession>B8HLI4</accession>
<evidence type="ECO:0000313" key="3">
    <source>
        <dbReference type="EMBL" id="ACL43472.1"/>
    </source>
</evidence>
<dbReference type="EMBL" id="CP001344">
    <property type="protein sequence ID" value="ACL43472.1"/>
    <property type="molecule type" value="Genomic_DNA"/>
</dbReference>
<dbReference type="Pfam" id="PF13579">
    <property type="entry name" value="Glyco_trans_4_4"/>
    <property type="match status" value="1"/>
</dbReference>
<dbReference type="Pfam" id="PF00534">
    <property type="entry name" value="Glycos_transf_1"/>
    <property type="match status" value="1"/>
</dbReference>
<dbReference type="HOGENOM" id="CLU_009583_2_1_3"/>
<dbReference type="AlphaFoldDB" id="B8HLI4"/>
<gene>
    <name evidence="3" type="ordered locus">Cyan7425_1086</name>
</gene>
<dbReference type="SUPFAM" id="SSF53756">
    <property type="entry name" value="UDP-Glycosyltransferase/glycogen phosphorylase"/>
    <property type="match status" value="1"/>
</dbReference>
<evidence type="ECO:0000259" key="2">
    <source>
        <dbReference type="Pfam" id="PF13579"/>
    </source>
</evidence>
<dbReference type="InterPro" id="IPR028098">
    <property type="entry name" value="Glyco_trans_4-like_N"/>
</dbReference>
<dbReference type="InterPro" id="IPR050194">
    <property type="entry name" value="Glycosyltransferase_grp1"/>
</dbReference>
<keyword evidence="3" id="KW-0808">Transferase</keyword>
<organism evidence="3">
    <name type="scientific">Cyanothece sp. (strain PCC 7425 / ATCC 29141)</name>
    <dbReference type="NCBI Taxonomy" id="395961"/>
    <lineage>
        <taxon>Bacteria</taxon>
        <taxon>Bacillati</taxon>
        <taxon>Cyanobacteriota</taxon>
        <taxon>Cyanophyceae</taxon>
        <taxon>Gomontiellales</taxon>
        <taxon>Cyanothecaceae</taxon>
        <taxon>Cyanothece</taxon>
    </lineage>
</organism>
<evidence type="ECO:0000259" key="1">
    <source>
        <dbReference type="Pfam" id="PF00534"/>
    </source>
</evidence>
<feature type="domain" description="Glycosyltransferase subfamily 4-like N-terminal" evidence="2">
    <location>
        <begin position="19"/>
        <end position="183"/>
    </location>
</feature>